<name>A0AAN7AC84_9PEZI</name>
<keyword evidence="2" id="KW-0520">NAD</keyword>
<dbReference type="PANTHER" id="PTHR43333:SF1">
    <property type="entry name" value="D-ISOMER SPECIFIC 2-HYDROXYACID DEHYDROGENASE NAD-BINDING DOMAIN-CONTAINING PROTEIN"/>
    <property type="match status" value="1"/>
</dbReference>
<reference evidence="4" key="1">
    <citation type="journal article" date="2023" name="Mol. Phylogenet. Evol.">
        <title>Genome-scale phylogeny and comparative genomics of the fungal order Sordariales.</title>
        <authorList>
            <person name="Hensen N."/>
            <person name="Bonometti L."/>
            <person name="Westerberg I."/>
            <person name="Brannstrom I.O."/>
            <person name="Guillou S."/>
            <person name="Cros-Aarteil S."/>
            <person name="Calhoun S."/>
            <person name="Haridas S."/>
            <person name="Kuo A."/>
            <person name="Mondo S."/>
            <person name="Pangilinan J."/>
            <person name="Riley R."/>
            <person name="LaButti K."/>
            <person name="Andreopoulos B."/>
            <person name="Lipzen A."/>
            <person name="Chen C."/>
            <person name="Yan M."/>
            <person name="Daum C."/>
            <person name="Ng V."/>
            <person name="Clum A."/>
            <person name="Steindorff A."/>
            <person name="Ohm R.A."/>
            <person name="Martin F."/>
            <person name="Silar P."/>
            <person name="Natvig D.O."/>
            <person name="Lalanne C."/>
            <person name="Gautier V."/>
            <person name="Ament-Velasquez S.L."/>
            <person name="Kruys A."/>
            <person name="Hutchinson M.I."/>
            <person name="Powell A.J."/>
            <person name="Barry K."/>
            <person name="Miller A.N."/>
            <person name="Grigoriev I.V."/>
            <person name="Debuchy R."/>
            <person name="Gladieux P."/>
            <person name="Hiltunen Thoren M."/>
            <person name="Johannesson H."/>
        </authorList>
    </citation>
    <scope>NUCLEOTIDE SEQUENCE</scope>
    <source>
        <strain evidence="4">PSN309</strain>
    </source>
</reference>
<dbReference type="GO" id="GO:0051287">
    <property type="term" value="F:NAD binding"/>
    <property type="evidence" value="ECO:0007669"/>
    <property type="project" value="InterPro"/>
</dbReference>
<comment type="caution">
    <text evidence="4">The sequence shown here is derived from an EMBL/GenBank/DDBJ whole genome shotgun (WGS) entry which is preliminary data.</text>
</comment>
<sequence length="360" mass="40204">MGSLTHSSSSDLSKDIILIAVPAPPDAKWIAHLEAKHPGLKVRWAVHEFKFPLDPLPEEVYEGITTLVTVLPHPVHLLQNVRFVQLISAGADRWIGNELYNNPDVTFCTANGIHAPQIAEWVIGTYLMLSHKFLPYAEQQKQEKWNRMAGLHIQDSPGLRMGVLGYGAIGRQCARLGQALGMEVYAYTRSEKTTPESKRDDSYVVPGTGDPEGLIPSKWFHGSSKEAINNFLDQGLDLLVLSLPLTEATKYILGKEQFEILSKRKTFVSNIARGQHIDTDALIEALRTEKIRGAALDVADPEPLTDGHPLWSAPNVFITPHVSWQTPDYFNRVKAVVERNLEALSKGDKLINVMDRVHHY</sequence>
<dbReference type="InterPro" id="IPR036291">
    <property type="entry name" value="NAD(P)-bd_dom_sf"/>
</dbReference>
<accession>A0AAN7AC84</accession>
<dbReference type="GO" id="GO:0016491">
    <property type="term" value="F:oxidoreductase activity"/>
    <property type="evidence" value="ECO:0007669"/>
    <property type="project" value="UniProtKB-KW"/>
</dbReference>
<dbReference type="CDD" id="cd12163">
    <property type="entry name" value="2-Hacid_dh_5"/>
    <property type="match status" value="1"/>
</dbReference>
<protein>
    <submittedName>
        <fullName evidence="4">2-hydroxyacid dehydrogenase</fullName>
    </submittedName>
</protein>
<evidence type="ECO:0000256" key="2">
    <source>
        <dbReference type="ARBA" id="ARBA00023027"/>
    </source>
</evidence>
<dbReference type="InterPro" id="IPR006140">
    <property type="entry name" value="D-isomer_DH_NAD-bd"/>
</dbReference>
<dbReference type="Proteomes" id="UP001302126">
    <property type="component" value="Unassembled WGS sequence"/>
</dbReference>
<dbReference type="PROSITE" id="PS00065">
    <property type="entry name" value="D_2_HYDROXYACID_DH_1"/>
    <property type="match status" value="1"/>
</dbReference>
<organism evidence="4 5">
    <name type="scientific">Podospora australis</name>
    <dbReference type="NCBI Taxonomy" id="1536484"/>
    <lineage>
        <taxon>Eukaryota</taxon>
        <taxon>Fungi</taxon>
        <taxon>Dikarya</taxon>
        <taxon>Ascomycota</taxon>
        <taxon>Pezizomycotina</taxon>
        <taxon>Sordariomycetes</taxon>
        <taxon>Sordariomycetidae</taxon>
        <taxon>Sordariales</taxon>
        <taxon>Podosporaceae</taxon>
        <taxon>Podospora</taxon>
    </lineage>
</organism>
<evidence type="ECO:0000313" key="5">
    <source>
        <dbReference type="Proteomes" id="UP001302126"/>
    </source>
</evidence>
<gene>
    <name evidence="4" type="ORF">QBC35DRAFT_119527</name>
</gene>
<evidence type="ECO:0000256" key="1">
    <source>
        <dbReference type="ARBA" id="ARBA00023002"/>
    </source>
</evidence>
<reference evidence="4" key="2">
    <citation type="submission" date="2023-05" db="EMBL/GenBank/DDBJ databases">
        <authorList>
            <consortium name="Lawrence Berkeley National Laboratory"/>
            <person name="Steindorff A."/>
            <person name="Hensen N."/>
            <person name="Bonometti L."/>
            <person name="Westerberg I."/>
            <person name="Brannstrom I.O."/>
            <person name="Guillou S."/>
            <person name="Cros-Aarteil S."/>
            <person name="Calhoun S."/>
            <person name="Haridas S."/>
            <person name="Kuo A."/>
            <person name="Mondo S."/>
            <person name="Pangilinan J."/>
            <person name="Riley R."/>
            <person name="Labutti K."/>
            <person name="Andreopoulos B."/>
            <person name="Lipzen A."/>
            <person name="Chen C."/>
            <person name="Yanf M."/>
            <person name="Daum C."/>
            <person name="Ng V."/>
            <person name="Clum A."/>
            <person name="Ohm R."/>
            <person name="Martin F."/>
            <person name="Silar P."/>
            <person name="Natvig D."/>
            <person name="Lalanne C."/>
            <person name="Gautier V."/>
            <person name="Ament-Velasquez S.L."/>
            <person name="Kruys A."/>
            <person name="Hutchinson M.I."/>
            <person name="Powell A.J."/>
            <person name="Barry K."/>
            <person name="Miller A.N."/>
            <person name="Grigoriev I.V."/>
            <person name="Debuchy R."/>
            <person name="Gladieux P."/>
            <person name="Thoren M.H."/>
            <person name="Johannesson H."/>
        </authorList>
    </citation>
    <scope>NUCLEOTIDE SEQUENCE</scope>
    <source>
        <strain evidence="4">PSN309</strain>
    </source>
</reference>
<dbReference type="Pfam" id="PF02826">
    <property type="entry name" value="2-Hacid_dh_C"/>
    <property type="match status" value="2"/>
</dbReference>
<feature type="domain" description="D-isomer specific 2-hydroxyacid dehydrogenase NAD-binding" evidence="3">
    <location>
        <begin position="124"/>
        <end position="196"/>
    </location>
</feature>
<evidence type="ECO:0000313" key="4">
    <source>
        <dbReference type="EMBL" id="KAK4183291.1"/>
    </source>
</evidence>
<evidence type="ECO:0000259" key="3">
    <source>
        <dbReference type="Pfam" id="PF02826"/>
    </source>
</evidence>
<dbReference type="AlphaFoldDB" id="A0AAN7AC84"/>
<dbReference type="SUPFAM" id="SSF51735">
    <property type="entry name" value="NAD(P)-binding Rossmann-fold domains"/>
    <property type="match status" value="1"/>
</dbReference>
<dbReference type="Gene3D" id="3.40.50.720">
    <property type="entry name" value="NAD(P)-binding Rossmann-like Domain"/>
    <property type="match status" value="2"/>
</dbReference>
<dbReference type="PANTHER" id="PTHR43333">
    <property type="entry name" value="2-HACID_DH_C DOMAIN-CONTAINING PROTEIN"/>
    <property type="match status" value="1"/>
</dbReference>
<keyword evidence="5" id="KW-1185">Reference proteome</keyword>
<dbReference type="InterPro" id="IPR029752">
    <property type="entry name" value="D-isomer_DH_CS1"/>
</dbReference>
<keyword evidence="1" id="KW-0560">Oxidoreductase</keyword>
<dbReference type="EMBL" id="MU864560">
    <property type="protein sequence ID" value="KAK4183291.1"/>
    <property type="molecule type" value="Genomic_DNA"/>
</dbReference>
<proteinExistence type="predicted"/>
<feature type="domain" description="D-isomer specific 2-hydroxyacid dehydrogenase NAD-binding" evidence="3">
    <location>
        <begin position="236"/>
        <end position="323"/>
    </location>
</feature>